<dbReference type="EMBL" id="CP001804">
    <property type="protein sequence ID" value="ACY15807.1"/>
    <property type="molecule type" value="Genomic_DNA"/>
</dbReference>
<keyword evidence="7 8" id="KW-0924">Ammonia transport</keyword>
<organism evidence="10 11">
    <name type="scientific">Haliangium ochraceum (strain DSM 14365 / JCM 11303 / SMP-2)</name>
    <dbReference type="NCBI Taxonomy" id="502025"/>
    <lineage>
        <taxon>Bacteria</taxon>
        <taxon>Pseudomonadati</taxon>
        <taxon>Myxococcota</taxon>
        <taxon>Polyangia</taxon>
        <taxon>Haliangiales</taxon>
        <taxon>Kofleriaceae</taxon>
        <taxon>Haliangium</taxon>
    </lineage>
</organism>
<feature type="domain" description="Ammonium transporter AmtB-like" evidence="9">
    <location>
        <begin position="10"/>
        <end position="400"/>
    </location>
</feature>
<sequence>MEPNVMVNTLWVLLSGFLVFFMNAGFALVESGLCRSKNTVNILAKNFIVFGLAVIGYWSVGYAWMFGEGSALMGAEGYFLEGLSMDAGGGLHLYAMFFFQLCFAVTAATIVSGAVAERIKIQSFMLFSLVLTAVIYPVVGHWAWGPDGWLGASGFADFAGSTVVHSVGGWAALVGAILLGPRLGKYDKAGRPRPIPGHNLAMVTLGGLILWLGWFGFNGGTELAISDAVPGIITATALAASFGTVVATMWSWLRVGKPDLTLIVNGMLGGLVGITAGCNVVPLWAAAIIGSLCGVLVIESVMFIDRRGIDDPVGAISVHLVCGVAGTLLTGVFMKESGLVFSGSFEQLKVQAIGVLAVGAFVVLVSFVGWKIVDAVLGIRVTPEEESAGLDLSEHGMEAYAMAAEHRD</sequence>
<feature type="transmembrane region" description="Helical" evidence="8">
    <location>
        <begin position="46"/>
        <end position="65"/>
    </location>
</feature>
<keyword evidence="11" id="KW-1185">Reference proteome</keyword>
<evidence type="ECO:0000256" key="3">
    <source>
        <dbReference type="ARBA" id="ARBA00022448"/>
    </source>
</evidence>
<dbReference type="FunFam" id="1.10.3430.10:FF:000008">
    <property type="entry name" value="Ammonium transporter"/>
    <property type="match status" value="1"/>
</dbReference>
<feature type="transmembrane region" description="Helical" evidence="8">
    <location>
        <begin position="353"/>
        <end position="373"/>
    </location>
</feature>
<evidence type="ECO:0000259" key="9">
    <source>
        <dbReference type="Pfam" id="PF00909"/>
    </source>
</evidence>
<feature type="transmembrane region" description="Helical" evidence="8">
    <location>
        <begin position="260"/>
        <end position="277"/>
    </location>
</feature>
<evidence type="ECO:0000313" key="10">
    <source>
        <dbReference type="EMBL" id="ACY15807.1"/>
    </source>
</evidence>
<dbReference type="PANTHER" id="PTHR11730">
    <property type="entry name" value="AMMONIUM TRANSPORTER"/>
    <property type="match status" value="1"/>
</dbReference>
<evidence type="ECO:0000256" key="5">
    <source>
        <dbReference type="ARBA" id="ARBA00022989"/>
    </source>
</evidence>
<feature type="transmembrane region" description="Helical" evidence="8">
    <location>
        <begin position="316"/>
        <end position="333"/>
    </location>
</feature>
<dbReference type="NCBIfam" id="TIGR00836">
    <property type="entry name" value="amt"/>
    <property type="match status" value="1"/>
</dbReference>
<keyword evidence="5 8" id="KW-1133">Transmembrane helix</keyword>
<dbReference type="eggNOG" id="COG0004">
    <property type="taxonomic scope" value="Bacteria"/>
</dbReference>
<evidence type="ECO:0000256" key="2">
    <source>
        <dbReference type="ARBA" id="ARBA00005887"/>
    </source>
</evidence>
<dbReference type="InterPro" id="IPR018047">
    <property type="entry name" value="Ammonium_transpt_CS"/>
</dbReference>
<feature type="transmembrane region" description="Helical" evidence="8">
    <location>
        <begin position="93"/>
        <end position="116"/>
    </location>
</feature>
<evidence type="ECO:0000256" key="7">
    <source>
        <dbReference type="ARBA" id="ARBA00023177"/>
    </source>
</evidence>
<keyword evidence="6 8" id="KW-0472">Membrane</keyword>
<evidence type="ECO:0000313" key="11">
    <source>
        <dbReference type="Proteomes" id="UP000001880"/>
    </source>
</evidence>
<dbReference type="InterPro" id="IPR024041">
    <property type="entry name" value="NH4_transpt_AmtB-like_dom"/>
</dbReference>
<dbReference type="GO" id="GO:0097272">
    <property type="term" value="P:ammonium homeostasis"/>
    <property type="evidence" value="ECO:0007669"/>
    <property type="project" value="TreeGrafter"/>
</dbReference>
<dbReference type="GO" id="GO:0008519">
    <property type="term" value="F:ammonium channel activity"/>
    <property type="evidence" value="ECO:0007669"/>
    <property type="project" value="InterPro"/>
</dbReference>
<dbReference type="OrthoDB" id="9814202at2"/>
<evidence type="ECO:0000256" key="1">
    <source>
        <dbReference type="ARBA" id="ARBA00004141"/>
    </source>
</evidence>
<evidence type="ECO:0000256" key="6">
    <source>
        <dbReference type="ARBA" id="ARBA00023136"/>
    </source>
</evidence>
<dbReference type="AlphaFoldDB" id="D0LTW3"/>
<keyword evidence="3 8" id="KW-0813">Transport</keyword>
<name>D0LTW3_HALO1</name>
<proteinExistence type="inferred from homology"/>
<comment type="subcellular location">
    <subcellularLocation>
        <location evidence="8">Cell membrane</location>
        <topology evidence="8">Multi-pass membrane protein</topology>
    </subcellularLocation>
    <subcellularLocation>
        <location evidence="1">Membrane</location>
        <topology evidence="1">Multi-pass membrane protein</topology>
    </subcellularLocation>
</comment>
<evidence type="ECO:0000256" key="8">
    <source>
        <dbReference type="RuleBase" id="RU362002"/>
    </source>
</evidence>
<feature type="transmembrane region" description="Helical" evidence="8">
    <location>
        <begin position="123"/>
        <end position="144"/>
    </location>
</feature>
<evidence type="ECO:0000256" key="4">
    <source>
        <dbReference type="ARBA" id="ARBA00022692"/>
    </source>
</evidence>
<comment type="similarity">
    <text evidence="2 8">Belongs to the ammonia transporter channel (TC 1.A.11.2) family.</text>
</comment>
<dbReference type="InterPro" id="IPR001905">
    <property type="entry name" value="Ammonium_transpt"/>
</dbReference>
<reference evidence="10 11" key="1">
    <citation type="journal article" date="2010" name="Stand. Genomic Sci.">
        <title>Complete genome sequence of Haliangium ochraceum type strain (SMP-2).</title>
        <authorList>
            <consortium name="US DOE Joint Genome Institute (JGI-PGF)"/>
            <person name="Ivanova N."/>
            <person name="Daum C."/>
            <person name="Lang E."/>
            <person name="Abt B."/>
            <person name="Kopitz M."/>
            <person name="Saunders E."/>
            <person name="Lapidus A."/>
            <person name="Lucas S."/>
            <person name="Glavina Del Rio T."/>
            <person name="Nolan M."/>
            <person name="Tice H."/>
            <person name="Copeland A."/>
            <person name="Cheng J.F."/>
            <person name="Chen F."/>
            <person name="Bruce D."/>
            <person name="Goodwin L."/>
            <person name="Pitluck S."/>
            <person name="Mavromatis K."/>
            <person name="Pati A."/>
            <person name="Mikhailova N."/>
            <person name="Chen A."/>
            <person name="Palaniappan K."/>
            <person name="Land M."/>
            <person name="Hauser L."/>
            <person name="Chang Y.J."/>
            <person name="Jeffries C.D."/>
            <person name="Detter J.C."/>
            <person name="Brettin T."/>
            <person name="Rohde M."/>
            <person name="Goker M."/>
            <person name="Bristow J."/>
            <person name="Markowitz V."/>
            <person name="Eisen J.A."/>
            <person name="Hugenholtz P."/>
            <person name="Kyrpides N.C."/>
            <person name="Klenk H.P."/>
        </authorList>
    </citation>
    <scope>NUCLEOTIDE SEQUENCE [LARGE SCALE GENOMIC DNA]</scope>
    <source>
        <strain evidence="11">DSM 14365 / CIP 107738 / JCM 11303 / AJ 13395 / SMP-2</strain>
    </source>
</reference>
<dbReference type="GO" id="GO:0005886">
    <property type="term" value="C:plasma membrane"/>
    <property type="evidence" value="ECO:0007669"/>
    <property type="project" value="UniProtKB-SubCell"/>
</dbReference>
<feature type="transmembrane region" description="Helical" evidence="8">
    <location>
        <begin position="229"/>
        <end position="253"/>
    </location>
</feature>
<dbReference type="InterPro" id="IPR029020">
    <property type="entry name" value="Ammonium/urea_transptr"/>
</dbReference>
<dbReference type="STRING" id="502025.Hoch_3305"/>
<dbReference type="RefSeq" id="WP_012828407.1">
    <property type="nucleotide sequence ID" value="NC_013440.1"/>
</dbReference>
<feature type="transmembrane region" description="Helical" evidence="8">
    <location>
        <begin position="12"/>
        <end position="34"/>
    </location>
</feature>
<feature type="transmembrane region" description="Helical" evidence="8">
    <location>
        <begin position="200"/>
        <end position="217"/>
    </location>
</feature>
<accession>D0LTW3</accession>
<dbReference type="PROSITE" id="PS01219">
    <property type="entry name" value="AMMONIUM_TRANSP"/>
    <property type="match status" value="1"/>
</dbReference>
<gene>
    <name evidence="10" type="ordered locus">Hoch_3305</name>
</gene>
<dbReference type="HOGENOM" id="CLU_000445_33_1_7"/>
<dbReference type="KEGG" id="hoh:Hoch_3305"/>
<dbReference type="SUPFAM" id="SSF111352">
    <property type="entry name" value="Ammonium transporter"/>
    <property type="match status" value="1"/>
</dbReference>
<dbReference type="Proteomes" id="UP000001880">
    <property type="component" value="Chromosome"/>
</dbReference>
<dbReference type="Gene3D" id="1.10.3430.10">
    <property type="entry name" value="Ammonium transporter AmtB like domains"/>
    <property type="match status" value="1"/>
</dbReference>
<dbReference type="Pfam" id="PF00909">
    <property type="entry name" value="Ammonium_transp"/>
    <property type="match status" value="1"/>
</dbReference>
<protein>
    <recommendedName>
        <fullName evidence="8">Ammonium transporter</fullName>
    </recommendedName>
</protein>
<feature type="transmembrane region" description="Helical" evidence="8">
    <location>
        <begin position="156"/>
        <end position="179"/>
    </location>
</feature>
<feature type="transmembrane region" description="Helical" evidence="8">
    <location>
        <begin position="283"/>
        <end position="304"/>
    </location>
</feature>
<dbReference type="PANTHER" id="PTHR11730:SF89">
    <property type="entry name" value="AMMONIUM TRANSPORTER SLL0108-RELATED"/>
    <property type="match status" value="1"/>
</dbReference>
<keyword evidence="4 8" id="KW-0812">Transmembrane</keyword>